<feature type="repeat" description="TPR" evidence="3">
    <location>
        <begin position="43"/>
        <end position="76"/>
    </location>
</feature>
<dbReference type="Pfam" id="PF13181">
    <property type="entry name" value="TPR_8"/>
    <property type="match status" value="1"/>
</dbReference>
<dbReference type="OrthoDB" id="115601at2157"/>
<proteinExistence type="predicted"/>
<dbReference type="PANTHER" id="PTHR44943">
    <property type="entry name" value="CELLULOSE SYNTHASE OPERON PROTEIN C"/>
    <property type="match status" value="1"/>
</dbReference>
<dbReference type="Proteomes" id="UP000053695">
    <property type="component" value="Unassembled WGS sequence"/>
</dbReference>
<dbReference type="PATRIC" id="fig|1069083.5.peg.513"/>
<organism evidence="4 5">
    <name type="scientific">Methanocaldococcus villosus KIN24-T80</name>
    <dbReference type="NCBI Taxonomy" id="1069083"/>
    <lineage>
        <taxon>Archaea</taxon>
        <taxon>Methanobacteriati</taxon>
        <taxon>Methanobacteriota</taxon>
        <taxon>Methanomada group</taxon>
        <taxon>Methanococci</taxon>
        <taxon>Methanococcales</taxon>
        <taxon>Methanocaldococcaceae</taxon>
        <taxon>Methanocaldococcus</taxon>
    </lineage>
</organism>
<dbReference type="EMBL" id="APMM01000017">
    <property type="protein sequence ID" value="ENN96338.1"/>
    <property type="molecule type" value="Genomic_DNA"/>
</dbReference>
<dbReference type="SMART" id="SM00028">
    <property type="entry name" value="TPR"/>
    <property type="match status" value="7"/>
</dbReference>
<keyword evidence="1" id="KW-0677">Repeat</keyword>
<dbReference type="SUPFAM" id="SSF48452">
    <property type="entry name" value="TPR-like"/>
    <property type="match status" value="1"/>
</dbReference>
<dbReference type="AlphaFoldDB" id="N6V226"/>
<sequence>MPQIKELDSILNILYAWRNLSEGNSLEALYYINKALETNPDNTIALFLKGIILLGMGDVEGSKETLEKLVKLSPKNYMALSLLSLVNSLLGDFKKSIELNEEALSIESQFLMGWLLKIINLDYLYDYDELLKIYKKFSKKCPKFSIIDIKSADILRKYGRYHEALEFLDKALSLNPENIGAIYLKGVILKRLGRYEEALECFKKLIDEMNIRWLDAIRHAASTCLVLDKLDDAERYVNMGLKIKNRDISLWYFKALIHEYRGNLDEALKCFQKVVNIYPNHVKAYLSMAKIYEKKGDYDKAIKYYETALLKRKEDLRGA</sequence>
<dbReference type="PROSITE" id="PS50293">
    <property type="entry name" value="TPR_REGION"/>
    <property type="match status" value="1"/>
</dbReference>
<evidence type="ECO:0000256" key="3">
    <source>
        <dbReference type="PROSITE-ProRule" id="PRU00339"/>
    </source>
</evidence>
<dbReference type="RefSeq" id="WP_004590555.1">
    <property type="nucleotide sequence ID" value="NZ_APMM01000017.1"/>
</dbReference>
<accession>N6V226</accession>
<dbReference type="Pfam" id="PF14559">
    <property type="entry name" value="TPR_19"/>
    <property type="match status" value="1"/>
</dbReference>
<dbReference type="InterPro" id="IPR019734">
    <property type="entry name" value="TPR_rpt"/>
</dbReference>
<feature type="repeat" description="TPR" evidence="3">
    <location>
        <begin position="282"/>
        <end position="315"/>
    </location>
</feature>
<comment type="caution">
    <text evidence="4">The sequence shown here is derived from an EMBL/GenBank/DDBJ whole genome shotgun (WGS) entry which is preliminary data.</text>
</comment>
<dbReference type="STRING" id="1069083.GCA_000371805_00076"/>
<gene>
    <name evidence="4" type="ORF">J422_02619</name>
</gene>
<dbReference type="PANTHER" id="PTHR44943:SF8">
    <property type="entry name" value="TPR REPEAT-CONTAINING PROTEIN MJ0263"/>
    <property type="match status" value="1"/>
</dbReference>
<keyword evidence="2 3" id="KW-0802">TPR repeat</keyword>
<name>N6V226_9EURY</name>
<evidence type="ECO:0000313" key="5">
    <source>
        <dbReference type="Proteomes" id="UP000053695"/>
    </source>
</evidence>
<evidence type="ECO:0000256" key="2">
    <source>
        <dbReference type="ARBA" id="ARBA00022803"/>
    </source>
</evidence>
<evidence type="ECO:0000313" key="4">
    <source>
        <dbReference type="EMBL" id="ENN96338.1"/>
    </source>
</evidence>
<feature type="repeat" description="TPR" evidence="3">
    <location>
        <begin position="145"/>
        <end position="178"/>
    </location>
</feature>
<evidence type="ECO:0000256" key="1">
    <source>
        <dbReference type="ARBA" id="ARBA00022737"/>
    </source>
</evidence>
<dbReference type="Gene3D" id="1.25.40.10">
    <property type="entry name" value="Tetratricopeptide repeat domain"/>
    <property type="match status" value="2"/>
</dbReference>
<protein>
    <submittedName>
        <fullName evidence="4">Uncharacterized protein</fullName>
    </submittedName>
</protein>
<feature type="repeat" description="TPR" evidence="3">
    <location>
        <begin position="248"/>
        <end position="281"/>
    </location>
</feature>
<dbReference type="PROSITE" id="PS50005">
    <property type="entry name" value="TPR"/>
    <property type="match status" value="4"/>
</dbReference>
<reference evidence="4 5" key="1">
    <citation type="journal article" date="2013" name="Genome Announc.">
        <title>Draft Genome Sequence of a Highly Flagellated, Fast-Swimming Archaeon, Methanocaldococcus villosus Strain KIN24-T80 (DSM 22612).</title>
        <authorList>
            <person name="Thennarasu S."/>
            <person name="Polireddy D."/>
            <person name="Antony A."/>
            <person name="Yada M.R."/>
            <person name="Algarawi S."/>
            <person name="Sivakumar N."/>
        </authorList>
    </citation>
    <scope>NUCLEOTIDE SEQUENCE [LARGE SCALE GENOMIC DNA]</scope>
    <source>
        <strain evidence="4 5">KIN24-T80</strain>
    </source>
</reference>
<keyword evidence="5" id="KW-1185">Reference proteome</keyword>
<dbReference type="InterPro" id="IPR011990">
    <property type="entry name" value="TPR-like_helical_dom_sf"/>
</dbReference>
<dbReference type="Pfam" id="PF13424">
    <property type="entry name" value="TPR_12"/>
    <property type="match status" value="1"/>
</dbReference>
<dbReference type="InterPro" id="IPR051685">
    <property type="entry name" value="Ycf3/AcsC/BcsC/TPR_MFPF"/>
</dbReference>